<gene>
    <name evidence="1" type="ORF">RPERSI_LOCUS9859</name>
</gene>
<organism evidence="1 2">
    <name type="scientific">Racocetra persica</name>
    <dbReference type="NCBI Taxonomy" id="160502"/>
    <lineage>
        <taxon>Eukaryota</taxon>
        <taxon>Fungi</taxon>
        <taxon>Fungi incertae sedis</taxon>
        <taxon>Mucoromycota</taxon>
        <taxon>Glomeromycotina</taxon>
        <taxon>Glomeromycetes</taxon>
        <taxon>Diversisporales</taxon>
        <taxon>Gigasporaceae</taxon>
        <taxon>Racocetra</taxon>
    </lineage>
</organism>
<accession>A0ACA9PA96</accession>
<comment type="caution">
    <text evidence="1">The sequence shown here is derived from an EMBL/GenBank/DDBJ whole genome shotgun (WGS) entry which is preliminary data.</text>
</comment>
<keyword evidence="2" id="KW-1185">Reference proteome</keyword>
<dbReference type="Proteomes" id="UP000789920">
    <property type="component" value="Unassembled WGS sequence"/>
</dbReference>
<evidence type="ECO:0000313" key="2">
    <source>
        <dbReference type="Proteomes" id="UP000789920"/>
    </source>
</evidence>
<name>A0ACA9PA96_9GLOM</name>
<evidence type="ECO:0000313" key="1">
    <source>
        <dbReference type="EMBL" id="CAG8697517.1"/>
    </source>
</evidence>
<reference evidence="1" key="1">
    <citation type="submission" date="2021-06" db="EMBL/GenBank/DDBJ databases">
        <authorList>
            <person name="Kallberg Y."/>
            <person name="Tangrot J."/>
            <person name="Rosling A."/>
        </authorList>
    </citation>
    <scope>NUCLEOTIDE SEQUENCE</scope>
    <source>
        <strain evidence="1">MA461A</strain>
    </source>
</reference>
<protein>
    <submittedName>
        <fullName evidence="1">26914_t:CDS:1</fullName>
    </submittedName>
</protein>
<sequence>MSSIQKISLNDAQKREFCIYARDNKMTRAKYIDWIKTKWNIRVHESTITRILQNKDKWLTTEIIKPEKKRNRAVTIPALELALNEFILTYQHRTILSDAMLIEKVKLLASGLGVPKGTLQFSSGWLHKFKERNGIHKEKLHGEAEFADNIAINQSLPSLRSKSANYPPERIYNMDKTALFYRLEPDHSLATQRLFGRKKNKERITVALYANSDGSHKLNPLIIRKFQ</sequence>
<proteinExistence type="predicted"/>
<dbReference type="EMBL" id="CAJVQC010018970">
    <property type="protein sequence ID" value="CAG8697517.1"/>
    <property type="molecule type" value="Genomic_DNA"/>
</dbReference>